<dbReference type="RefSeq" id="WP_013703908.1">
    <property type="nucleotide sequence ID" value="NC_015387.1"/>
</dbReference>
<keyword evidence="3" id="KW-1185">Reference proteome</keyword>
<reference evidence="2 3" key="1">
    <citation type="journal article" date="2012" name="Stand. Genomic Sci.">
        <title>Complete genome sequence of the aerobic, heterotroph Marinithermus hydrothermalis type strain (T1(T)) from a deep-sea hydrothermal vent chimney.</title>
        <authorList>
            <person name="Copeland A."/>
            <person name="Gu W."/>
            <person name="Yasawong M."/>
            <person name="Lapidus A."/>
            <person name="Lucas S."/>
            <person name="Deshpande S."/>
            <person name="Pagani I."/>
            <person name="Tapia R."/>
            <person name="Cheng J.F."/>
            <person name="Goodwin L.A."/>
            <person name="Pitluck S."/>
            <person name="Liolios K."/>
            <person name="Ivanova N."/>
            <person name="Mavromatis K."/>
            <person name="Mikhailova N."/>
            <person name="Pati A."/>
            <person name="Chen A."/>
            <person name="Palaniappan K."/>
            <person name="Land M."/>
            <person name="Pan C."/>
            <person name="Brambilla E.M."/>
            <person name="Rohde M."/>
            <person name="Tindall B.J."/>
            <person name="Sikorski J."/>
            <person name="Goker M."/>
            <person name="Detter J.C."/>
            <person name="Bristow J."/>
            <person name="Eisen J.A."/>
            <person name="Markowitz V."/>
            <person name="Hugenholtz P."/>
            <person name="Kyrpides N.C."/>
            <person name="Klenk H.P."/>
            <person name="Woyke T."/>
        </authorList>
    </citation>
    <scope>NUCLEOTIDE SEQUENCE [LARGE SCALE GENOMIC DNA]</scope>
    <source>
        <strain evidence="3">DSM 14884 / JCM 11576 / T1</strain>
    </source>
</reference>
<dbReference type="eggNOG" id="COG1196">
    <property type="taxonomic scope" value="Bacteria"/>
</dbReference>
<feature type="domain" description="AAA+ ATPase" evidence="1">
    <location>
        <begin position="25"/>
        <end position="325"/>
    </location>
</feature>
<evidence type="ECO:0000313" key="3">
    <source>
        <dbReference type="Proteomes" id="UP000007030"/>
    </source>
</evidence>
<dbReference type="AlphaFoldDB" id="F2NP60"/>
<protein>
    <submittedName>
        <fullName evidence="2">SMC domain protein</fullName>
    </submittedName>
</protein>
<dbReference type="SUPFAM" id="SSF52540">
    <property type="entry name" value="P-loop containing nucleoside triphosphate hydrolases"/>
    <property type="match status" value="1"/>
</dbReference>
<sequence>MARIRKLTIEGYRSIRDPIEIIFPQDQPVVLMGENNAGKSNIVRALQLVLGPSWPGNHEPEDYEFFGRERNRAIRIEIEFNPDDPLGGRFSRLVWCYDPSSEEPIYFRGFKPYGEERYIKTEDRDTCIAMVVEAERSLHYHLSYSSKWTLLSRLMHRFHRALSGHDQVRNDLENLFGQIKGKFHEVPEFKDFVENLQDEFGDLIANMPHRLQVDFEAYNPVNFFHALRLHAAEGDEPRTLEEMGTGEQQVLALAFAYAYARAFHGGILLVVEEPEAHLHPLAQRWLARRLRSRCQQGLQVLLTTHSPAFVSIEGLEGLVLVYKEEGSTRVRQLSRADLVQKCIHMGAPSNRVNEGNILPFYAANATSDILSGFFARVIVLVEGQADELALPILFAKRGFDVEREGVAILGVGGKGNLAKWYRLFSAYGLPCYIVFDNDARDDNSGTKRRDALRAVGITDETEADQLIGLKTCTYAPWGYLCARTT</sequence>
<dbReference type="GO" id="GO:0005524">
    <property type="term" value="F:ATP binding"/>
    <property type="evidence" value="ECO:0007669"/>
    <property type="project" value="InterPro"/>
</dbReference>
<dbReference type="CDD" id="cd01026">
    <property type="entry name" value="TOPRIM_OLD"/>
    <property type="match status" value="1"/>
</dbReference>
<dbReference type="SMART" id="SM00382">
    <property type="entry name" value="AAA"/>
    <property type="match status" value="1"/>
</dbReference>
<organism evidence="2 3">
    <name type="scientific">Marinithermus hydrothermalis (strain DSM 14884 / JCM 11576 / T1)</name>
    <dbReference type="NCBI Taxonomy" id="869210"/>
    <lineage>
        <taxon>Bacteria</taxon>
        <taxon>Thermotogati</taxon>
        <taxon>Deinococcota</taxon>
        <taxon>Deinococci</taxon>
        <taxon>Thermales</taxon>
        <taxon>Thermaceae</taxon>
        <taxon>Marinithermus</taxon>
    </lineage>
</organism>
<dbReference type="eggNOG" id="COG3593">
    <property type="taxonomic scope" value="Bacteria"/>
</dbReference>
<accession>F2NP60</accession>
<dbReference type="InterPro" id="IPR051396">
    <property type="entry name" value="Bact_Antivir_Def_Nuclease"/>
</dbReference>
<dbReference type="Pfam" id="PF20469">
    <property type="entry name" value="OLD-like_TOPRIM"/>
    <property type="match status" value="1"/>
</dbReference>
<evidence type="ECO:0000313" key="2">
    <source>
        <dbReference type="EMBL" id="AEB11861.1"/>
    </source>
</evidence>
<dbReference type="InterPro" id="IPR034139">
    <property type="entry name" value="TOPRIM_OLD"/>
</dbReference>
<dbReference type="STRING" id="869210.Marky_1119"/>
<proteinExistence type="predicted"/>
<dbReference type="Pfam" id="PF13304">
    <property type="entry name" value="AAA_21"/>
    <property type="match status" value="1"/>
</dbReference>
<dbReference type="EMBL" id="CP002630">
    <property type="protein sequence ID" value="AEB11861.1"/>
    <property type="molecule type" value="Genomic_DNA"/>
</dbReference>
<gene>
    <name evidence="2" type="ordered locus">Marky_1119</name>
</gene>
<dbReference type="KEGG" id="mhd:Marky_1119"/>
<dbReference type="Gene3D" id="3.40.50.300">
    <property type="entry name" value="P-loop containing nucleotide triphosphate hydrolases"/>
    <property type="match status" value="1"/>
</dbReference>
<dbReference type="PANTHER" id="PTHR43581:SF4">
    <property type="entry name" value="ATP_GTP PHOSPHATASE"/>
    <property type="match status" value="1"/>
</dbReference>
<dbReference type="Proteomes" id="UP000007030">
    <property type="component" value="Chromosome"/>
</dbReference>
<dbReference type="HOGENOM" id="CLU_033325_0_0_0"/>
<dbReference type="GO" id="GO:0016887">
    <property type="term" value="F:ATP hydrolysis activity"/>
    <property type="evidence" value="ECO:0007669"/>
    <property type="project" value="InterPro"/>
</dbReference>
<evidence type="ECO:0000259" key="1">
    <source>
        <dbReference type="SMART" id="SM00382"/>
    </source>
</evidence>
<name>F2NP60_MARHT</name>
<dbReference type="OrthoDB" id="9810873at2"/>
<dbReference type="InterPro" id="IPR027417">
    <property type="entry name" value="P-loop_NTPase"/>
</dbReference>
<dbReference type="InterPro" id="IPR003959">
    <property type="entry name" value="ATPase_AAA_core"/>
</dbReference>
<dbReference type="InterPro" id="IPR003593">
    <property type="entry name" value="AAA+_ATPase"/>
</dbReference>
<dbReference type="PANTHER" id="PTHR43581">
    <property type="entry name" value="ATP/GTP PHOSPHATASE"/>
    <property type="match status" value="1"/>
</dbReference>